<dbReference type="Gene3D" id="2.160.20.10">
    <property type="entry name" value="Single-stranded right-handed beta-helix, Pectin lyase-like"/>
    <property type="match status" value="1"/>
</dbReference>
<keyword evidence="8 9" id="KW-0961">Cell wall biogenesis/degradation</keyword>
<dbReference type="PROSITE" id="PS00800">
    <property type="entry name" value="PECTINESTERASE_1"/>
    <property type="match status" value="1"/>
</dbReference>
<keyword evidence="7 9" id="KW-0063">Aspartyl esterase</keyword>
<comment type="catalytic activity">
    <reaction evidence="9">
        <text>[(1-&gt;4)-alpha-D-galacturonosyl methyl ester](n) + n H2O = [(1-&gt;4)-alpha-D-galacturonosyl](n) + n methanol + n H(+)</text>
        <dbReference type="Rhea" id="RHEA:22380"/>
        <dbReference type="Rhea" id="RHEA-COMP:14570"/>
        <dbReference type="Rhea" id="RHEA-COMP:14573"/>
        <dbReference type="ChEBI" id="CHEBI:15377"/>
        <dbReference type="ChEBI" id="CHEBI:15378"/>
        <dbReference type="ChEBI" id="CHEBI:17790"/>
        <dbReference type="ChEBI" id="CHEBI:140522"/>
        <dbReference type="ChEBI" id="CHEBI:140523"/>
        <dbReference type="EC" id="3.1.1.11"/>
    </reaction>
</comment>
<dbReference type="InterPro" id="IPR012334">
    <property type="entry name" value="Pectin_lyas_fold"/>
</dbReference>
<organism evidence="11 12">
    <name type="scientific">Cicer arietinum</name>
    <name type="common">Chickpea</name>
    <name type="synonym">Garbanzo</name>
    <dbReference type="NCBI Taxonomy" id="3827"/>
    <lineage>
        <taxon>Eukaryota</taxon>
        <taxon>Viridiplantae</taxon>
        <taxon>Streptophyta</taxon>
        <taxon>Embryophyta</taxon>
        <taxon>Tracheophyta</taxon>
        <taxon>Spermatophyta</taxon>
        <taxon>Magnoliopsida</taxon>
        <taxon>eudicotyledons</taxon>
        <taxon>Gunneridae</taxon>
        <taxon>Pentapetalae</taxon>
        <taxon>rosids</taxon>
        <taxon>fabids</taxon>
        <taxon>Fabales</taxon>
        <taxon>Fabaceae</taxon>
        <taxon>Papilionoideae</taxon>
        <taxon>50 kb inversion clade</taxon>
        <taxon>NPAAA clade</taxon>
        <taxon>Hologalegina</taxon>
        <taxon>IRL clade</taxon>
        <taxon>Cicereae</taxon>
        <taxon>Cicer</taxon>
    </lineage>
</organism>
<dbReference type="Pfam" id="PF01095">
    <property type="entry name" value="Pectinesterase"/>
    <property type="match status" value="1"/>
</dbReference>
<evidence type="ECO:0000256" key="9">
    <source>
        <dbReference type="RuleBase" id="RU000589"/>
    </source>
</evidence>
<comment type="function">
    <text evidence="9">Acts in the modification of cell walls via demethylesterification of cell wall pectin.</text>
</comment>
<dbReference type="InterPro" id="IPR000070">
    <property type="entry name" value="Pectinesterase_cat"/>
</dbReference>
<reference evidence="12" key="2">
    <citation type="submission" date="2025-08" db="UniProtKB">
        <authorList>
            <consortium name="RefSeq"/>
        </authorList>
    </citation>
    <scope>IDENTIFICATION</scope>
    <source>
        <tissue evidence="12">Etiolated seedlings</tissue>
    </source>
</reference>
<dbReference type="AlphaFoldDB" id="A0A3Q7YE83"/>
<keyword evidence="4 9" id="KW-0134">Cell wall</keyword>
<accession>A0A3Q7YE83</accession>
<feature type="domain" description="Pectinesterase catalytic" evidence="10">
    <location>
        <begin position="2"/>
        <end position="284"/>
    </location>
</feature>
<dbReference type="EC" id="3.1.1.11" evidence="3 9"/>
<evidence type="ECO:0000256" key="3">
    <source>
        <dbReference type="ARBA" id="ARBA00013229"/>
    </source>
</evidence>
<dbReference type="PANTHER" id="PTHR31707">
    <property type="entry name" value="PECTINESTERASE"/>
    <property type="match status" value="1"/>
</dbReference>
<dbReference type="FunFam" id="2.160.20.10:FF:000029">
    <property type="entry name" value="Pectinesterase 4"/>
    <property type="match status" value="1"/>
</dbReference>
<evidence type="ECO:0000313" key="12">
    <source>
        <dbReference type="RefSeq" id="XP_027188955.1"/>
    </source>
</evidence>
<dbReference type="GO" id="GO:0042545">
    <property type="term" value="P:cell wall modification"/>
    <property type="evidence" value="ECO:0007669"/>
    <property type="project" value="UniProtKB-UniRule"/>
</dbReference>
<comment type="pathway">
    <text evidence="2 9">Glycan metabolism; pectin degradation; 2-dehydro-3-deoxy-D-gluconate from pectin: step 1/5.</text>
</comment>
<evidence type="ECO:0000256" key="8">
    <source>
        <dbReference type="ARBA" id="ARBA00023316"/>
    </source>
</evidence>
<dbReference type="RefSeq" id="XP_027188955.1">
    <property type="nucleotide sequence ID" value="XM_027333154.1"/>
</dbReference>
<dbReference type="SUPFAM" id="SSF51126">
    <property type="entry name" value="Pectin lyase-like"/>
    <property type="match status" value="1"/>
</dbReference>
<dbReference type="InterPro" id="IPR018040">
    <property type="entry name" value="Pectinesterase_Tyr_AS"/>
</dbReference>
<gene>
    <name evidence="12" type="primary">LOC101495273</name>
</gene>
<sequence length="302" mass="34053">MEVVHAAPSSSEKRYVIFIKRGVYMENVEVEFDKKNLMMIGEGMDATIISSNLSHKKINLSTYFTTTFGVMGGGFIARDMSFRNTAGPMGEQAVALKSLSDFSVFYRCGIFGYQDSLYAHSNRQFYRDCKISGTMDFIFGYAIAVFQNCKLLVKNGLPKQSNTITAQGGKVNGDLTGFSFQFCNISADFDLLPFVKSTSTFFGRPWQSYSTTIFMQSYLSDVLSPKGWLGWNKSQYLDTLYYAEYKNYGPGAKIQGRVKWKQYHILNDYRQTNNFTAAHFILGNLWLSSTGVPFTLGFGSHT</sequence>
<keyword evidence="6 9" id="KW-0378">Hydrolase</keyword>
<name>A0A3Q7YE83_CICAR</name>
<evidence type="ECO:0000256" key="1">
    <source>
        <dbReference type="ARBA" id="ARBA00004191"/>
    </source>
</evidence>
<comment type="subcellular location">
    <subcellularLocation>
        <location evidence="1 9">Secreted</location>
        <location evidence="1 9">Cell wall</location>
    </subcellularLocation>
</comment>
<dbReference type="Proteomes" id="UP000087171">
    <property type="component" value="Chromosome Ca1"/>
</dbReference>
<evidence type="ECO:0000256" key="6">
    <source>
        <dbReference type="ARBA" id="ARBA00022801"/>
    </source>
</evidence>
<protein>
    <recommendedName>
        <fullName evidence="3 9">Pectinesterase</fullName>
        <ecNumber evidence="3 9">3.1.1.11</ecNumber>
    </recommendedName>
</protein>
<dbReference type="PaxDb" id="3827-XP_004488174.1"/>
<evidence type="ECO:0000256" key="7">
    <source>
        <dbReference type="ARBA" id="ARBA00023085"/>
    </source>
</evidence>
<keyword evidence="11" id="KW-1185">Reference proteome</keyword>
<evidence type="ECO:0000256" key="2">
    <source>
        <dbReference type="ARBA" id="ARBA00005184"/>
    </source>
</evidence>
<proteinExistence type="predicted"/>
<reference evidence="11" key="1">
    <citation type="journal article" date="2013" name="Nat. Biotechnol.">
        <title>Draft genome sequence of chickpea (Cicer arietinum) provides a resource for trait improvement.</title>
        <authorList>
            <person name="Varshney R.K."/>
            <person name="Song C."/>
            <person name="Saxena R.K."/>
            <person name="Azam S."/>
            <person name="Yu S."/>
            <person name="Sharpe A.G."/>
            <person name="Cannon S."/>
            <person name="Baek J."/>
            <person name="Rosen B.D."/>
            <person name="Tar'an B."/>
            <person name="Millan T."/>
            <person name="Zhang X."/>
            <person name="Ramsay L.D."/>
            <person name="Iwata A."/>
            <person name="Wang Y."/>
            <person name="Nelson W."/>
            <person name="Farmer A.D."/>
            <person name="Gaur P.M."/>
            <person name="Soderlund C."/>
            <person name="Penmetsa R.V."/>
            <person name="Xu C."/>
            <person name="Bharti A.K."/>
            <person name="He W."/>
            <person name="Winter P."/>
            <person name="Zhao S."/>
            <person name="Hane J.K."/>
            <person name="Carrasquilla-Garcia N."/>
            <person name="Condie J.A."/>
            <person name="Upadhyaya H.D."/>
            <person name="Luo M.C."/>
            <person name="Thudi M."/>
            <person name="Gowda C.L."/>
            <person name="Singh N.P."/>
            <person name="Lichtenzveig J."/>
            <person name="Gali K.K."/>
            <person name="Rubio J."/>
            <person name="Nadarajan N."/>
            <person name="Dolezel J."/>
            <person name="Bansal K.C."/>
            <person name="Xu X."/>
            <person name="Edwards D."/>
            <person name="Zhang G."/>
            <person name="Kahl G."/>
            <person name="Gil J."/>
            <person name="Singh K.B."/>
            <person name="Datta S.K."/>
            <person name="Jackson S.A."/>
            <person name="Wang J."/>
            <person name="Cook D.R."/>
        </authorList>
    </citation>
    <scope>NUCLEOTIDE SEQUENCE [LARGE SCALE GENOMIC DNA]</scope>
    <source>
        <strain evidence="11">cv. CDC Frontier</strain>
    </source>
</reference>
<evidence type="ECO:0000256" key="4">
    <source>
        <dbReference type="ARBA" id="ARBA00022512"/>
    </source>
</evidence>
<dbReference type="UniPathway" id="UPA00545">
    <property type="reaction ID" value="UER00823"/>
</dbReference>
<dbReference type="OrthoDB" id="2019149at2759"/>
<evidence type="ECO:0000259" key="10">
    <source>
        <dbReference type="Pfam" id="PF01095"/>
    </source>
</evidence>
<dbReference type="InterPro" id="IPR011050">
    <property type="entry name" value="Pectin_lyase_fold/virulence"/>
</dbReference>
<keyword evidence="5 9" id="KW-0964">Secreted</keyword>
<evidence type="ECO:0000256" key="5">
    <source>
        <dbReference type="ARBA" id="ARBA00022525"/>
    </source>
</evidence>
<dbReference type="GO" id="GO:0045490">
    <property type="term" value="P:pectin catabolic process"/>
    <property type="evidence" value="ECO:0007669"/>
    <property type="project" value="UniProtKB-UniRule"/>
</dbReference>
<evidence type="ECO:0000313" key="11">
    <source>
        <dbReference type="Proteomes" id="UP000087171"/>
    </source>
</evidence>
<dbReference type="GO" id="GO:0030599">
    <property type="term" value="F:pectinesterase activity"/>
    <property type="evidence" value="ECO:0007669"/>
    <property type="project" value="UniProtKB-UniRule"/>
</dbReference>